<evidence type="ECO:0000313" key="2">
    <source>
        <dbReference type="EMBL" id="VDL74215.1"/>
    </source>
</evidence>
<proteinExistence type="predicted"/>
<gene>
    <name evidence="2" type="ORF">NBR_LOCUS10626</name>
</gene>
<dbReference type="Gene3D" id="3.30.710.10">
    <property type="entry name" value="Potassium Channel Kv1.1, Chain A"/>
    <property type="match status" value="1"/>
</dbReference>
<dbReference type="STRING" id="27835.A0A0N4Y434"/>
<dbReference type="SUPFAM" id="SSF54695">
    <property type="entry name" value="POZ domain"/>
    <property type="match status" value="1"/>
</dbReference>
<dbReference type="EMBL" id="UYSL01020353">
    <property type="protein sequence ID" value="VDL74215.1"/>
    <property type="molecule type" value="Genomic_DNA"/>
</dbReference>
<dbReference type="InterPro" id="IPR011333">
    <property type="entry name" value="SKP1/BTB/POZ_sf"/>
</dbReference>
<dbReference type="AlphaFoldDB" id="A0A0N4Y434"/>
<organism evidence="4">
    <name type="scientific">Nippostrongylus brasiliensis</name>
    <name type="common">Rat hookworm</name>
    <dbReference type="NCBI Taxonomy" id="27835"/>
    <lineage>
        <taxon>Eukaryota</taxon>
        <taxon>Metazoa</taxon>
        <taxon>Ecdysozoa</taxon>
        <taxon>Nematoda</taxon>
        <taxon>Chromadorea</taxon>
        <taxon>Rhabditida</taxon>
        <taxon>Rhabditina</taxon>
        <taxon>Rhabditomorpha</taxon>
        <taxon>Strongyloidea</taxon>
        <taxon>Heligmosomidae</taxon>
        <taxon>Nippostrongylus</taxon>
    </lineage>
</organism>
<dbReference type="OrthoDB" id="2414723at2759"/>
<evidence type="ECO:0000313" key="4">
    <source>
        <dbReference type="WBParaSite" id="NBR_0001062501-mRNA-1"/>
    </source>
</evidence>
<dbReference type="PANTHER" id="PTHR14499:SF136">
    <property type="entry name" value="GH08630P"/>
    <property type="match status" value="1"/>
</dbReference>
<name>A0A0N4Y434_NIPBR</name>
<evidence type="ECO:0000313" key="3">
    <source>
        <dbReference type="Proteomes" id="UP000271162"/>
    </source>
</evidence>
<reference evidence="2 3" key="2">
    <citation type="submission" date="2018-11" db="EMBL/GenBank/DDBJ databases">
        <authorList>
            <consortium name="Pathogen Informatics"/>
        </authorList>
    </citation>
    <scope>NUCLEOTIDE SEQUENCE [LARGE SCALE GENOMIC DNA]</scope>
</reference>
<protein>
    <submittedName>
        <fullName evidence="4">BTB domain-containing protein</fullName>
    </submittedName>
</protein>
<dbReference type="GO" id="GO:0051260">
    <property type="term" value="P:protein homooligomerization"/>
    <property type="evidence" value="ECO:0007669"/>
    <property type="project" value="InterPro"/>
</dbReference>
<dbReference type="OMA" id="YHDIKAP"/>
<dbReference type="WBParaSite" id="NBR_0001062501-mRNA-1">
    <property type="protein sequence ID" value="NBR_0001062501-mRNA-1"/>
    <property type="gene ID" value="NBR_0001062501"/>
</dbReference>
<dbReference type="CDD" id="cd18316">
    <property type="entry name" value="BTB_POZ_KCTD-like"/>
    <property type="match status" value="1"/>
</dbReference>
<dbReference type="SMART" id="SM00225">
    <property type="entry name" value="BTB"/>
    <property type="match status" value="1"/>
</dbReference>
<dbReference type="InterPro" id="IPR003131">
    <property type="entry name" value="T1-type_BTB"/>
</dbReference>
<reference evidence="4" key="1">
    <citation type="submission" date="2017-02" db="UniProtKB">
        <authorList>
            <consortium name="WormBaseParasite"/>
        </authorList>
    </citation>
    <scope>IDENTIFICATION</scope>
</reference>
<feature type="domain" description="BTB" evidence="1">
    <location>
        <begin position="4"/>
        <end position="100"/>
    </location>
</feature>
<dbReference type="Proteomes" id="UP000271162">
    <property type="component" value="Unassembled WGS sequence"/>
</dbReference>
<dbReference type="InterPro" id="IPR000210">
    <property type="entry name" value="BTB/POZ_dom"/>
</dbReference>
<dbReference type="PANTHER" id="PTHR14499">
    <property type="entry name" value="POTASSIUM CHANNEL TETRAMERIZATION DOMAIN-CONTAINING"/>
    <property type="match status" value="1"/>
</dbReference>
<sequence>MSASPVILNVGGVKFYTTVATLSGEDVMEGSFFATLDYTKGEIFIDRDPTVFRYVLNFLRDRRVIFPDDGLTAALLFQEAKFYGLGKLVERISLSLKNATGYLDIKANNSYRP</sequence>
<evidence type="ECO:0000259" key="1">
    <source>
        <dbReference type="SMART" id="SM00225"/>
    </source>
</evidence>
<dbReference type="Pfam" id="PF02214">
    <property type="entry name" value="BTB_2"/>
    <property type="match status" value="1"/>
</dbReference>
<accession>A0A0N4Y434</accession>
<keyword evidence="3" id="KW-1185">Reference proteome</keyword>